<reference evidence="1" key="2">
    <citation type="journal article" date="2015" name="Fish Shellfish Immunol.">
        <title>Early steps in the European eel (Anguilla anguilla)-Vibrio vulnificus interaction in the gills: Role of the RtxA13 toxin.</title>
        <authorList>
            <person name="Callol A."/>
            <person name="Pajuelo D."/>
            <person name="Ebbesson L."/>
            <person name="Teles M."/>
            <person name="MacKenzie S."/>
            <person name="Amaro C."/>
        </authorList>
    </citation>
    <scope>NUCLEOTIDE SEQUENCE</scope>
</reference>
<name>A0A0E9TNW0_ANGAN</name>
<sequence length="24" mass="2742">MRLWGSQYISANLLTLCSLQTNKT</sequence>
<dbReference type="AlphaFoldDB" id="A0A0E9TNW0"/>
<proteinExistence type="predicted"/>
<dbReference type="EMBL" id="GBXM01053415">
    <property type="protein sequence ID" value="JAH55162.1"/>
    <property type="molecule type" value="Transcribed_RNA"/>
</dbReference>
<accession>A0A0E9TNW0</accession>
<protein>
    <submittedName>
        <fullName evidence="1">Uncharacterized protein</fullName>
    </submittedName>
</protein>
<reference evidence="1" key="1">
    <citation type="submission" date="2014-11" db="EMBL/GenBank/DDBJ databases">
        <authorList>
            <person name="Amaro Gonzalez C."/>
        </authorList>
    </citation>
    <scope>NUCLEOTIDE SEQUENCE</scope>
</reference>
<organism evidence="1">
    <name type="scientific">Anguilla anguilla</name>
    <name type="common">European freshwater eel</name>
    <name type="synonym">Muraena anguilla</name>
    <dbReference type="NCBI Taxonomy" id="7936"/>
    <lineage>
        <taxon>Eukaryota</taxon>
        <taxon>Metazoa</taxon>
        <taxon>Chordata</taxon>
        <taxon>Craniata</taxon>
        <taxon>Vertebrata</taxon>
        <taxon>Euteleostomi</taxon>
        <taxon>Actinopterygii</taxon>
        <taxon>Neopterygii</taxon>
        <taxon>Teleostei</taxon>
        <taxon>Anguilliformes</taxon>
        <taxon>Anguillidae</taxon>
        <taxon>Anguilla</taxon>
    </lineage>
</organism>
<evidence type="ECO:0000313" key="1">
    <source>
        <dbReference type="EMBL" id="JAH55162.1"/>
    </source>
</evidence>